<keyword evidence="3" id="KW-1185">Reference proteome</keyword>
<organism evidence="2 3">
    <name type="scientific">Paenibacillus vini</name>
    <dbReference type="NCBI Taxonomy" id="1476024"/>
    <lineage>
        <taxon>Bacteria</taxon>
        <taxon>Bacillati</taxon>
        <taxon>Bacillota</taxon>
        <taxon>Bacilli</taxon>
        <taxon>Bacillales</taxon>
        <taxon>Paenibacillaceae</taxon>
        <taxon>Paenibacillus</taxon>
    </lineage>
</organism>
<name>A0ABQ4MIX5_9BACL</name>
<comment type="caution">
    <text evidence="2">The sequence shown here is derived from an EMBL/GenBank/DDBJ whole genome shotgun (WGS) entry which is preliminary data.</text>
</comment>
<reference evidence="2 3" key="1">
    <citation type="submission" date="2021-03" db="EMBL/GenBank/DDBJ databases">
        <title>Antimicrobial resistance genes in bacteria isolated from Japanese honey, and their potential for conferring macrolide and lincosamide resistance in the American foulbrood pathogen Paenibacillus larvae.</title>
        <authorList>
            <person name="Okamoto M."/>
            <person name="Kumagai M."/>
            <person name="Kanamori H."/>
            <person name="Takamatsu D."/>
        </authorList>
    </citation>
    <scope>NUCLEOTIDE SEQUENCE [LARGE SCALE GENOMIC DNA]</scope>
    <source>
        <strain evidence="2 3">J42TS3</strain>
    </source>
</reference>
<dbReference type="InterPro" id="IPR019096">
    <property type="entry name" value="YopX_protein"/>
</dbReference>
<protein>
    <submittedName>
        <fullName evidence="2">Phage protein</fullName>
    </submittedName>
</protein>
<dbReference type="Gene3D" id="2.30.30.290">
    <property type="entry name" value="YopX-like domains"/>
    <property type="match status" value="1"/>
</dbReference>
<dbReference type="SUPFAM" id="SSF159006">
    <property type="entry name" value="YopX-like"/>
    <property type="match status" value="1"/>
</dbReference>
<evidence type="ECO:0000313" key="2">
    <source>
        <dbReference type="EMBL" id="GIP55933.1"/>
    </source>
</evidence>
<dbReference type="InterPro" id="IPR023385">
    <property type="entry name" value="YopX-like_C"/>
</dbReference>
<dbReference type="RefSeq" id="WP_213656681.1">
    <property type="nucleotide sequence ID" value="NZ_BOSL01000026.1"/>
</dbReference>
<sequence>MREYKFRGKRVDNGEWVCGNLVTYFNKPSIQDYAQSNGEIFAVDPETVGQYTGLKDRNGKDIYEEDVYYDPNKEMNMVVCYDSIQARYKAVPIELYKANAGNGGWTGYEVKGYAEVIGNIFEDGGLVDDYKKSKDD</sequence>
<feature type="domain" description="YopX protein" evidence="1">
    <location>
        <begin position="5"/>
        <end position="126"/>
    </location>
</feature>
<dbReference type="EMBL" id="BOSL01000026">
    <property type="protein sequence ID" value="GIP55933.1"/>
    <property type="molecule type" value="Genomic_DNA"/>
</dbReference>
<proteinExistence type="predicted"/>
<evidence type="ECO:0000313" key="3">
    <source>
        <dbReference type="Proteomes" id="UP000679992"/>
    </source>
</evidence>
<gene>
    <name evidence="2" type="ORF">J42TS3_49680</name>
</gene>
<accession>A0ABQ4MIX5</accession>
<dbReference type="Pfam" id="PF09643">
    <property type="entry name" value="YopX"/>
    <property type="match status" value="1"/>
</dbReference>
<evidence type="ECO:0000259" key="1">
    <source>
        <dbReference type="Pfam" id="PF09643"/>
    </source>
</evidence>
<dbReference type="Proteomes" id="UP000679992">
    <property type="component" value="Unassembled WGS sequence"/>
</dbReference>